<protein>
    <submittedName>
        <fullName evidence="2">Uncharacterized protein</fullName>
    </submittedName>
</protein>
<reference evidence="2" key="1">
    <citation type="submission" date="2015-07" db="EMBL/GenBank/DDBJ databases">
        <title>Transcriptome Assembly of Anthurium amnicola.</title>
        <authorList>
            <person name="Suzuki J."/>
        </authorList>
    </citation>
    <scope>NUCLEOTIDE SEQUENCE</scope>
</reference>
<name>A0A1D1YM77_9ARAE</name>
<feature type="region of interest" description="Disordered" evidence="1">
    <location>
        <begin position="33"/>
        <end position="202"/>
    </location>
</feature>
<feature type="compositionally biased region" description="Low complexity" evidence="1">
    <location>
        <begin position="188"/>
        <end position="202"/>
    </location>
</feature>
<sequence>PPPSSSSSLSPSVGWWRFQAFLLFMYAELEKDSSSTGASISQRLVAEKGTARPQRDSVPRPDSGSPCAPQISAQEEEWEAAKERQATPALAADGDGLEAEIPLTLGGRRRESKETARGGDDRDGGHRDEGGDGYHTPTSPGHAIPADLPCPPAPRMALPKRRRRRRPEREVGYGIARRRPLFPNEAELGPPTRPLTTLFTLR</sequence>
<accession>A0A1D1YM77</accession>
<dbReference type="AlphaFoldDB" id="A0A1D1YM77"/>
<feature type="compositionally biased region" description="Basic and acidic residues" evidence="1">
    <location>
        <begin position="108"/>
        <end position="132"/>
    </location>
</feature>
<evidence type="ECO:0000256" key="1">
    <source>
        <dbReference type="SAM" id="MobiDB-lite"/>
    </source>
</evidence>
<feature type="non-terminal residue" evidence="2">
    <location>
        <position position="1"/>
    </location>
</feature>
<dbReference type="EMBL" id="GDJX01012199">
    <property type="protein sequence ID" value="JAT55737.1"/>
    <property type="molecule type" value="Transcribed_RNA"/>
</dbReference>
<proteinExistence type="predicted"/>
<feature type="compositionally biased region" description="Basic and acidic residues" evidence="1">
    <location>
        <begin position="45"/>
        <end position="59"/>
    </location>
</feature>
<gene>
    <name evidence="2" type="ORF">g.27278</name>
</gene>
<evidence type="ECO:0000313" key="2">
    <source>
        <dbReference type="EMBL" id="JAT55737.1"/>
    </source>
</evidence>
<organism evidence="2">
    <name type="scientific">Anthurium amnicola</name>
    <dbReference type="NCBI Taxonomy" id="1678845"/>
    <lineage>
        <taxon>Eukaryota</taxon>
        <taxon>Viridiplantae</taxon>
        <taxon>Streptophyta</taxon>
        <taxon>Embryophyta</taxon>
        <taxon>Tracheophyta</taxon>
        <taxon>Spermatophyta</taxon>
        <taxon>Magnoliopsida</taxon>
        <taxon>Liliopsida</taxon>
        <taxon>Araceae</taxon>
        <taxon>Pothoideae</taxon>
        <taxon>Potheae</taxon>
        <taxon>Anthurium</taxon>
    </lineage>
</organism>